<reference evidence="1" key="1">
    <citation type="journal article" date="2020" name="bioRxiv">
        <title>Whole genome comparisons of ergot fungi reveals the divergence and evolution of species within the genus Claviceps are the result of varying mechanisms driving genome evolution and host range expansion.</title>
        <authorList>
            <person name="Wyka S.A."/>
            <person name="Mondo S.J."/>
            <person name="Liu M."/>
            <person name="Dettman J."/>
            <person name="Nalam V."/>
            <person name="Broders K.D."/>
        </authorList>
    </citation>
    <scope>NUCLEOTIDE SEQUENCE</scope>
    <source>
        <strain evidence="1">CCC 602</strain>
    </source>
</reference>
<evidence type="ECO:0000313" key="1">
    <source>
        <dbReference type="EMBL" id="KAG5986858.1"/>
    </source>
</evidence>
<organism evidence="1 2">
    <name type="scientific">Claviceps pusilla</name>
    <dbReference type="NCBI Taxonomy" id="123648"/>
    <lineage>
        <taxon>Eukaryota</taxon>
        <taxon>Fungi</taxon>
        <taxon>Dikarya</taxon>
        <taxon>Ascomycota</taxon>
        <taxon>Pezizomycotina</taxon>
        <taxon>Sordariomycetes</taxon>
        <taxon>Hypocreomycetidae</taxon>
        <taxon>Hypocreales</taxon>
        <taxon>Clavicipitaceae</taxon>
        <taxon>Claviceps</taxon>
    </lineage>
</organism>
<accession>A0A9P7N325</accession>
<keyword evidence="2" id="KW-1185">Reference proteome</keyword>
<feature type="non-terminal residue" evidence="1">
    <location>
        <position position="1"/>
    </location>
</feature>
<protein>
    <submittedName>
        <fullName evidence="1">Uncharacterized protein</fullName>
    </submittedName>
</protein>
<feature type="non-terminal residue" evidence="1">
    <location>
        <position position="104"/>
    </location>
</feature>
<sequence>APSPYVCLVGRKTASLTWKGHRSSRLLPLVKHSLPMVKKPPMSTSLPTQVTLMNPLVRNSFARRSTSFCPSRGSGGIPRASTGYSFIMTAWRLWPAMSVVPLVS</sequence>
<gene>
    <name evidence="1" type="ORF">E4U43_005324</name>
</gene>
<proteinExistence type="predicted"/>
<name>A0A9P7N325_9HYPO</name>
<comment type="caution">
    <text evidence="1">The sequence shown here is derived from an EMBL/GenBank/DDBJ whole genome shotgun (WGS) entry which is preliminary data.</text>
</comment>
<dbReference type="EMBL" id="SRPW01003483">
    <property type="protein sequence ID" value="KAG5986858.1"/>
    <property type="molecule type" value="Genomic_DNA"/>
</dbReference>
<dbReference type="AlphaFoldDB" id="A0A9P7N325"/>
<dbReference type="Proteomes" id="UP000748025">
    <property type="component" value="Unassembled WGS sequence"/>
</dbReference>
<evidence type="ECO:0000313" key="2">
    <source>
        <dbReference type="Proteomes" id="UP000748025"/>
    </source>
</evidence>